<dbReference type="AlphaFoldDB" id="A0AA90NUI6"/>
<evidence type="ECO:0000313" key="1">
    <source>
        <dbReference type="EMBL" id="MDP0588468.1"/>
    </source>
</evidence>
<comment type="caution">
    <text evidence="1">The sequence shown here is derived from an EMBL/GenBank/DDBJ whole genome shotgun (WGS) entry which is preliminary data.</text>
</comment>
<organism evidence="1 2">
    <name type="scientific">Candidatus Endonucleibacter bathymodioli</name>
    <dbReference type="NCBI Taxonomy" id="539814"/>
    <lineage>
        <taxon>Bacteria</taxon>
        <taxon>Pseudomonadati</taxon>
        <taxon>Pseudomonadota</taxon>
        <taxon>Gammaproteobacteria</taxon>
        <taxon>Oceanospirillales</taxon>
        <taxon>Endozoicomonadaceae</taxon>
        <taxon>Candidatus Endonucleibacter</taxon>
    </lineage>
</organism>
<protein>
    <recommendedName>
        <fullName evidence="3">Transposase</fullName>
    </recommendedName>
</protein>
<keyword evidence="2" id="KW-1185">Reference proteome</keyword>
<evidence type="ECO:0008006" key="3">
    <source>
        <dbReference type="Google" id="ProtNLM"/>
    </source>
</evidence>
<proteinExistence type="predicted"/>
<name>A0AA90NUI6_9GAMM</name>
<dbReference type="Proteomes" id="UP001178148">
    <property type="component" value="Unassembled WGS sequence"/>
</dbReference>
<reference evidence="1 2" key="1">
    <citation type="journal article" date="2023" name="bioRxiv">
        <title>An intranuclear bacterial parasite of deep-sea mussels expresses apoptosis inhibitors acquired from its host.</title>
        <authorList>
            <person name="Gonzalez Porras M.A."/>
            <person name="Assie A."/>
            <person name="Tietjen M."/>
            <person name="Violette M."/>
            <person name="Kleiner M."/>
            <person name="Gruber-Vodicka H."/>
            <person name="Dubilier N."/>
            <person name="Leisch N."/>
        </authorList>
    </citation>
    <scope>NUCLEOTIDE SEQUENCE [LARGE SCALE GENOMIC DNA]</scope>
    <source>
        <strain evidence="1">IAP13</strain>
    </source>
</reference>
<accession>A0AA90NUI6</accession>
<sequence length="90" mass="10329">MGQKLQLQTEYHTELKYEALAFDHDHNHSIAEAAKSLGAATSSLYRGRTSKSSRQANTGLDEDKRIDIRPYAKKRKSYSWRKILSVRQSC</sequence>
<gene>
    <name evidence="1" type="ORF">QS748_04470</name>
</gene>
<evidence type="ECO:0000313" key="2">
    <source>
        <dbReference type="Proteomes" id="UP001178148"/>
    </source>
</evidence>
<dbReference type="EMBL" id="JASXSV010000005">
    <property type="protein sequence ID" value="MDP0588468.1"/>
    <property type="molecule type" value="Genomic_DNA"/>
</dbReference>